<dbReference type="InterPro" id="IPR028018">
    <property type="entry name" value="DUF4646"/>
</dbReference>
<evidence type="ECO:0000313" key="2">
    <source>
        <dbReference type="EMBL" id="CAK7901333.1"/>
    </source>
</evidence>
<name>A0ABP0E9N6_9ASCO</name>
<dbReference type="Pfam" id="PF15496">
    <property type="entry name" value="DUF4646"/>
    <property type="match status" value="1"/>
</dbReference>
<gene>
    <name evidence="2" type="ORF">CAAN4_C11562</name>
</gene>
<proteinExistence type="predicted"/>
<accession>A0ABP0E9N6</accession>
<keyword evidence="3" id="KW-1185">Reference proteome</keyword>
<evidence type="ECO:0000256" key="1">
    <source>
        <dbReference type="SAM" id="MobiDB-lite"/>
    </source>
</evidence>
<sequence>MTRNPERSQSPYYSSSDDDNSSLEYSTSGDVSDKSSIIVYEEVPEQYYGVTSPYYDNEHSEEGSNLVFGPDVDRVLNHNSVILPTPRIQDLGMRKVTKYPTEFQKPISTSHPYTPFKSIVMVANSIQLQEGFPMVYFPEVLSSHDIMSTEWQKFLDEMKLAANPTLGSQYESNYPYLNRTSNVGQRRKKTSSISSLSSLIERRGRRDGRSNGAICSLFKVGTEYLTTRREREIGHPYYNTQAQRFANYERDIDYFDLNSIDTLSSVIHNWNVMFFNNRSINICLKLPSDVQADYDHASNAFGRRDARLVSTQLDQDGGDASFKKCRLVISSL</sequence>
<evidence type="ECO:0000313" key="3">
    <source>
        <dbReference type="Proteomes" id="UP001497600"/>
    </source>
</evidence>
<organism evidence="2 3">
    <name type="scientific">[Candida] anglica</name>
    <dbReference type="NCBI Taxonomy" id="148631"/>
    <lineage>
        <taxon>Eukaryota</taxon>
        <taxon>Fungi</taxon>
        <taxon>Dikarya</taxon>
        <taxon>Ascomycota</taxon>
        <taxon>Saccharomycotina</taxon>
        <taxon>Pichiomycetes</taxon>
        <taxon>Debaryomycetaceae</taxon>
        <taxon>Kurtzmaniella</taxon>
    </lineage>
</organism>
<dbReference type="EMBL" id="OZ004255">
    <property type="protein sequence ID" value="CAK7901333.1"/>
    <property type="molecule type" value="Genomic_DNA"/>
</dbReference>
<protein>
    <submittedName>
        <fullName evidence="2">Uncharacterized protein</fullName>
    </submittedName>
</protein>
<feature type="region of interest" description="Disordered" evidence="1">
    <location>
        <begin position="1"/>
        <end position="30"/>
    </location>
</feature>
<dbReference type="Proteomes" id="UP001497600">
    <property type="component" value="Chromosome C"/>
</dbReference>
<reference evidence="2 3" key="1">
    <citation type="submission" date="2024-01" db="EMBL/GenBank/DDBJ databases">
        <authorList>
            <consortium name="Genoscope - CEA"/>
            <person name="William W."/>
        </authorList>
    </citation>
    <scope>NUCLEOTIDE SEQUENCE [LARGE SCALE GENOMIC DNA]</scope>
    <source>
        <strain evidence="2 3">29B2s-10</strain>
    </source>
</reference>